<evidence type="ECO:0000256" key="10">
    <source>
        <dbReference type="RuleBase" id="RU003756"/>
    </source>
</evidence>
<sequence>MAYTPMMEQYLQIKQNYQDAILFFRLGDFYEMFFDDALVASRELEIALTGRDAGAGGRVPMCGVPYHAADGYIARLIEKGYKVAICDQVEDPATARGIVKREVTRVVTPGTIMDCLEEKRHNFLVAVVEGEDGYGLAAADVTTGLFMATRLPGREELLDELSRLEPAEVLLADTPSSRQLTGTIKERLPKTAFSFWDAAAFTRQEAVKNLEGRLGPRWAGSGLGELPGALLAAGGLLAYLAATQKRDLAQINRVQVYSGSQYMLIDATTRRNLELTSSLRDGSRWGTLLWVLDHSVTAMGGRLLKSWLERPLQDVHEINKRLDAVAELVADNLKRDELHRLLKEIYDLERLASRAVYGSAHARDLLTLKSSLAVLPALQKLLLTFKTAMWAEIVRELDCLEDIRNLLEESLHPEPPAGLREGGLIRQGYHPEVDSLRLASREGKNWLAQLEAREKERTGIRSLKVGYNKVFGYYLEVTRANLDLVPAHYIRKQTLAGAERFITPELKEMEERILGAEERLVRLEYDLFTAVREKVAGAVRRIQRTAGAVARVDALFSLATAAVKGNYVRPLVHTGTRLLIREGRHPVVERVLPGGEFVPNDVDLGEDTRTILLTGPNMAGKSTYMRQVALLVLMAQMGSFIPASRAEIGIVDRILTRVGASDDLAAGRSTFMVEMSECQVIISSATPRSLILMDEVGRGTSTYDGISIARALVEYIVNRIGARTLFSTHYHELTDLESLPGVKNFTVLVQEQEDGVVFLRRVRPGRANRSYGIQVARLAGLPEEILKRAQEILAGLENRRQVTGVSGREREPAGEHKTAVWGFHPILAQLAKLDLWQMTPLEALNTIASWQRALKQDYGQPPARQSQTGRGV</sequence>
<comment type="similarity">
    <text evidence="1 9 10">Belongs to the DNA mismatch repair MutS family.</text>
</comment>
<dbReference type="Pfam" id="PF05188">
    <property type="entry name" value="MutS_II"/>
    <property type="match status" value="1"/>
</dbReference>
<keyword evidence="3 9" id="KW-0547">Nucleotide-binding</keyword>
<evidence type="ECO:0000259" key="11">
    <source>
        <dbReference type="PROSITE" id="PS00486"/>
    </source>
</evidence>
<dbReference type="InterPro" id="IPR007695">
    <property type="entry name" value="DNA_mismatch_repair_MutS-lik_N"/>
</dbReference>
<keyword evidence="7 9" id="KW-0234">DNA repair</keyword>
<dbReference type="Pfam" id="PF05192">
    <property type="entry name" value="MutS_III"/>
    <property type="match status" value="1"/>
</dbReference>
<dbReference type="InterPro" id="IPR007860">
    <property type="entry name" value="DNA_mmatch_repair_MutS_con_dom"/>
</dbReference>
<dbReference type="FunFam" id="1.10.1420.10:FF:000001">
    <property type="entry name" value="DNA mismatch repair protein MutS"/>
    <property type="match status" value="1"/>
</dbReference>
<dbReference type="GO" id="GO:0006298">
    <property type="term" value="P:mismatch repair"/>
    <property type="evidence" value="ECO:0007669"/>
    <property type="project" value="UniProtKB-UniRule"/>
</dbReference>
<dbReference type="InterPro" id="IPR045076">
    <property type="entry name" value="MutS"/>
</dbReference>
<evidence type="ECO:0000256" key="8">
    <source>
        <dbReference type="ARBA" id="ARBA00024647"/>
    </source>
</evidence>
<evidence type="ECO:0000256" key="3">
    <source>
        <dbReference type="ARBA" id="ARBA00022741"/>
    </source>
</evidence>
<dbReference type="PIRSF" id="PIRSF037677">
    <property type="entry name" value="DNA_mis_repair_Msh6"/>
    <property type="match status" value="1"/>
</dbReference>
<evidence type="ECO:0000256" key="4">
    <source>
        <dbReference type="ARBA" id="ARBA00022763"/>
    </source>
</evidence>
<dbReference type="Gene3D" id="3.30.420.110">
    <property type="entry name" value="MutS, connector domain"/>
    <property type="match status" value="1"/>
</dbReference>
<dbReference type="SUPFAM" id="SSF55271">
    <property type="entry name" value="DNA repair protein MutS, domain I"/>
    <property type="match status" value="1"/>
</dbReference>
<gene>
    <name evidence="9 12" type="primary">mutS</name>
    <name evidence="12" type="ORF">GFC01_15050</name>
</gene>
<dbReference type="InterPro" id="IPR036678">
    <property type="entry name" value="MutS_con_dom_sf"/>
</dbReference>
<dbReference type="Pfam" id="PF05190">
    <property type="entry name" value="MutS_IV"/>
    <property type="match status" value="1"/>
</dbReference>
<dbReference type="EMBL" id="WHYR01000054">
    <property type="protein sequence ID" value="MQL53555.1"/>
    <property type="molecule type" value="Genomic_DNA"/>
</dbReference>
<dbReference type="InterPro" id="IPR017261">
    <property type="entry name" value="DNA_mismatch_repair_MutS/MSH"/>
</dbReference>
<dbReference type="NCBIfam" id="NF003810">
    <property type="entry name" value="PRK05399.1"/>
    <property type="match status" value="1"/>
</dbReference>
<dbReference type="InterPro" id="IPR016151">
    <property type="entry name" value="DNA_mismatch_repair_MutS_N"/>
</dbReference>
<evidence type="ECO:0000256" key="7">
    <source>
        <dbReference type="ARBA" id="ARBA00023204"/>
    </source>
</evidence>
<dbReference type="Gene3D" id="1.10.1420.10">
    <property type="match status" value="2"/>
</dbReference>
<comment type="caution">
    <text evidence="12">The sequence shown here is derived from an EMBL/GenBank/DDBJ whole genome shotgun (WGS) entry which is preliminary data.</text>
</comment>
<dbReference type="InterPro" id="IPR036187">
    <property type="entry name" value="DNA_mismatch_repair_MutS_sf"/>
</dbReference>
<evidence type="ECO:0000313" key="12">
    <source>
        <dbReference type="EMBL" id="MQL53555.1"/>
    </source>
</evidence>
<dbReference type="PANTHER" id="PTHR11361">
    <property type="entry name" value="DNA MISMATCH REPAIR PROTEIN MUTS FAMILY MEMBER"/>
    <property type="match status" value="1"/>
</dbReference>
<evidence type="ECO:0000256" key="9">
    <source>
        <dbReference type="HAMAP-Rule" id="MF_00096"/>
    </source>
</evidence>
<evidence type="ECO:0000256" key="2">
    <source>
        <dbReference type="ARBA" id="ARBA00021982"/>
    </source>
</evidence>
<dbReference type="PROSITE" id="PS00486">
    <property type="entry name" value="DNA_MISMATCH_REPAIR_2"/>
    <property type="match status" value="1"/>
</dbReference>
<evidence type="ECO:0000256" key="6">
    <source>
        <dbReference type="ARBA" id="ARBA00023125"/>
    </source>
</evidence>
<dbReference type="Gene3D" id="3.40.50.300">
    <property type="entry name" value="P-loop containing nucleotide triphosphate hydrolases"/>
    <property type="match status" value="1"/>
</dbReference>
<dbReference type="NCBIfam" id="TIGR01070">
    <property type="entry name" value="mutS1"/>
    <property type="match status" value="1"/>
</dbReference>
<dbReference type="Pfam" id="PF00488">
    <property type="entry name" value="MutS_V"/>
    <property type="match status" value="1"/>
</dbReference>
<dbReference type="SMART" id="SM00533">
    <property type="entry name" value="MUTSd"/>
    <property type="match status" value="1"/>
</dbReference>
<dbReference type="InterPro" id="IPR007696">
    <property type="entry name" value="DNA_mismatch_repair_MutS_core"/>
</dbReference>
<feature type="binding site" evidence="9">
    <location>
        <begin position="615"/>
        <end position="622"/>
    </location>
    <ligand>
        <name>ATP</name>
        <dbReference type="ChEBI" id="CHEBI:30616"/>
    </ligand>
</feature>
<evidence type="ECO:0000256" key="5">
    <source>
        <dbReference type="ARBA" id="ARBA00022840"/>
    </source>
</evidence>
<dbReference type="Pfam" id="PF01624">
    <property type="entry name" value="MutS_I"/>
    <property type="match status" value="1"/>
</dbReference>
<accession>A0A6N7ITU9</accession>
<keyword evidence="5 9" id="KW-0067">ATP-binding</keyword>
<dbReference type="FunFam" id="3.40.50.300:FF:000870">
    <property type="entry name" value="MutS protein homolog 4"/>
    <property type="match status" value="1"/>
</dbReference>
<dbReference type="FunFam" id="3.40.1170.10:FF:000001">
    <property type="entry name" value="DNA mismatch repair protein MutS"/>
    <property type="match status" value="1"/>
</dbReference>
<dbReference type="GO" id="GO:0003684">
    <property type="term" value="F:damaged DNA binding"/>
    <property type="evidence" value="ECO:0007669"/>
    <property type="project" value="UniProtKB-UniRule"/>
</dbReference>
<dbReference type="InterPro" id="IPR000432">
    <property type="entry name" value="DNA_mismatch_repair_MutS_C"/>
</dbReference>
<comment type="function">
    <text evidence="8 9">This protein is involved in the repair of mismatches in DNA. It is possible that it carries out the mismatch recognition step. This protein has a weak ATPase activity.</text>
</comment>
<dbReference type="Gene3D" id="3.40.1170.10">
    <property type="entry name" value="DNA repair protein MutS, domain I"/>
    <property type="match status" value="1"/>
</dbReference>
<dbReference type="AlphaFoldDB" id="A0A6N7ITU9"/>
<dbReference type="Proteomes" id="UP000441717">
    <property type="component" value="Unassembled WGS sequence"/>
</dbReference>
<dbReference type="SMART" id="SM00534">
    <property type="entry name" value="MUTSac"/>
    <property type="match status" value="1"/>
</dbReference>
<keyword evidence="4 9" id="KW-0227">DNA damage</keyword>
<dbReference type="SUPFAM" id="SSF53150">
    <property type="entry name" value="DNA repair protein MutS, domain II"/>
    <property type="match status" value="1"/>
</dbReference>
<feature type="domain" description="DNA mismatch repair proteins mutS family" evidence="11">
    <location>
        <begin position="689"/>
        <end position="705"/>
    </location>
</feature>
<name>A0A6N7ITU9_9FIRM</name>
<dbReference type="GO" id="GO:0005829">
    <property type="term" value="C:cytosol"/>
    <property type="evidence" value="ECO:0007669"/>
    <property type="project" value="TreeGrafter"/>
</dbReference>
<organism evidence="12 13">
    <name type="scientific">Desulfofundulus thermobenzoicus</name>
    <dbReference type="NCBI Taxonomy" id="29376"/>
    <lineage>
        <taxon>Bacteria</taxon>
        <taxon>Bacillati</taxon>
        <taxon>Bacillota</taxon>
        <taxon>Clostridia</taxon>
        <taxon>Eubacteriales</taxon>
        <taxon>Peptococcaceae</taxon>
        <taxon>Desulfofundulus</taxon>
    </lineage>
</organism>
<dbReference type="RefSeq" id="WP_341474031.1">
    <property type="nucleotide sequence ID" value="NZ_WHYR01000054.1"/>
</dbReference>
<dbReference type="CDD" id="cd03284">
    <property type="entry name" value="ABC_MutS1"/>
    <property type="match status" value="1"/>
</dbReference>
<dbReference type="SUPFAM" id="SSF48334">
    <property type="entry name" value="DNA repair protein MutS, domain III"/>
    <property type="match status" value="1"/>
</dbReference>
<dbReference type="GO" id="GO:0030983">
    <property type="term" value="F:mismatched DNA binding"/>
    <property type="evidence" value="ECO:0007669"/>
    <property type="project" value="InterPro"/>
</dbReference>
<evidence type="ECO:0000313" key="13">
    <source>
        <dbReference type="Proteomes" id="UP000441717"/>
    </source>
</evidence>
<evidence type="ECO:0000256" key="1">
    <source>
        <dbReference type="ARBA" id="ARBA00006271"/>
    </source>
</evidence>
<dbReference type="GO" id="GO:0140664">
    <property type="term" value="F:ATP-dependent DNA damage sensor activity"/>
    <property type="evidence" value="ECO:0007669"/>
    <property type="project" value="InterPro"/>
</dbReference>
<keyword evidence="6 9" id="KW-0238">DNA-binding</keyword>
<dbReference type="PANTHER" id="PTHR11361:SF34">
    <property type="entry name" value="DNA MISMATCH REPAIR PROTEIN MSH1, MITOCHONDRIAL"/>
    <property type="match status" value="1"/>
</dbReference>
<dbReference type="GO" id="GO:0005524">
    <property type="term" value="F:ATP binding"/>
    <property type="evidence" value="ECO:0007669"/>
    <property type="project" value="UniProtKB-UniRule"/>
</dbReference>
<dbReference type="HAMAP" id="MF_00096">
    <property type="entry name" value="MutS"/>
    <property type="match status" value="1"/>
</dbReference>
<dbReference type="InterPro" id="IPR027417">
    <property type="entry name" value="P-loop_NTPase"/>
</dbReference>
<protein>
    <recommendedName>
        <fullName evidence="2 9">DNA mismatch repair protein MutS</fullName>
    </recommendedName>
</protein>
<proteinExistence type="inferred from homology"/>
<dbReference type="InterPro" id="IPR005748">
    <property type="entry name" value="DNA_mismatch_repair_MutS"/>
</dbReference>
<dbReference type="SUPFAM" id="SSF52540">
    <property type="entry name" value="P-loop containing nucleoside triphosphate hydrolases"/>
    <property type="match status" value="1"/>
</dbReference>
<reference evidence="12 13" key="1">
    <citation type="submission" date="2019-10" db="EMBL/GenBank/DDBJ databases">
        <title>Comparative genomics of sulfur disproportionating microorganisms.</title>
        <authorList>
            <person name="Ward L.M."/>
            <person name="Bertran E."/>
            <person name="Johnston D."/>
        </authorList>
    </citation>
    <scope>NUCLEOTIDE SEQUENCE [LARGE SCALE GENOMIC DNA]</scope>
    <source>
        <strain evidence="12 13">DSM 14055</strain>
    </source>
</reference>
<keyword evidence="13" id="KW-1185">Reference proteome</keyword>
<dbReference type="InterPro" id="IPR007861">
    <property type="entry name" value="DNA_mismatch_repair_MutS_clamp"/>
</dbReference>